<accession>A0A9W8N213</accession>
<keyword evidence="2" id="KW-1185">Reference proteome</keyword>
<protein>
    <submittedName>
        <fullName evidence="1">Uncharacterized protein</fullName>
    </submittedName>
</protein>
<dbReference type="Proteomes" id="UP001148786">
    <property type="component" value="Unassembled WGS sequence"/>
</dbReference>
<sequence length="149" mass="16833">MKLFRNANSHYTKDRGTDRIPGFGFSIECYPDSRNSQYVAYFDAAAEYCMSSLDKRGIDQYHSQSTTDIAWGGVAWRVHPFASQETPSVQGPATYNAIGPEVETPAMQLNYLNYVIKPRQCADTHARSLICSFDMPELPLLIKNRKAIE</sequence>
<organism evidence="1 2">
    <name type="scientific">Agrocybe chaxingu</name>
    <dbReference type="NCBI Taxonomy" id="84603"/>
    <lineage>
        <taxon>Eukaryota</taxon>
        <taxon>Fungi</taxon>
        <taxon>Dikarya</taxon>
        <taxon>Basidiomycota</taxon>
        <taxon>Agaricomycotina</taxon>
        <taxon>Agaricomycetes</taxon>
        <taxon>Agaricomycetidae</taxon>
        <taxon>Agaricales</taxon>
        <taxon>Agaricineae</taxon>
        <taxon>Strophariaceae</taxon>
        <taxon>Agrocybe</taxon>
    </lineage>
</organism>
<comment type="caution">
    <text evidence="1">The sequence shown here is derived from an EMBL/GenBank/DDBJ whole genome shotgun (WGS) entry which is preliminary data.</text>
</comment>
<name>A0A9W8N213_9AGAR</name>
<dbReference type="OrthoDB" id="10605763at2759"/>
<dbReference type="AlphaFoldDB" id="A0A9W8N213"/>
<dbReference type="EMBL" id="JANKHO010000013">
    <property type="protein sequence ID" value="KAJ3517679.1"/>
    <property type="molecule type" value="Genomic_DNA"/>
</dbReference>
<proteinExistence type="predicted"/>
<evidence type="ECO:0000313" key="2">
    <source>
        <dbReference type="Proteomes" id="UP001148786"/>
    </source>
</evidence>
<evidence type="ECO:0000313" key="1">
    <source>
        <dbReference type="EMBL" id="KAJ3517679.1"/>
    </source>
</evidence>
<reference evidence="1" key="1">
    <citation type="submission" date="2022-07" db="EMBL/GenBank/DDBJ databases">
        <title>Genome Sequence of Agrocybe chaxingu.</title>
        <authorList>
            <person name="Buettner E."/>
        </authorList>
    </citation>
    <scope>NUCLEOTIDE SEQUENCE</scope>
    <source>
        <strain evidence="1">MP-N11</strain>
    </source>
</reference>
<gene>
    <name evidence="1" type="ORF">NLJ89_g355</name>
</gene>